<evidence type="ECO:0000313" key="2">
    <source>
        <dbReference type="EMBL" id="EPR31633.1"/>
    </source>
</evidence>
<dbReference type="AlphaFoldDB" id="S7UH94"/>
<dbReference type="Proteomes" id="UP000014975">
    <property type="component" value="Unassembled WGS sequence"/>
</dbReference>
<dbReference type="EMBL" id="ATHI01000028">
    <property type="protein sequence ID" value="EPR31633.1"/>
    <property type="molecule type" value="Genomic_DNA"/>
</dbReference>
<comment type="caution">
    <text evidence="2">The sequence shown here is derived from an EMBL/GenBank/DDBJ whole genome shotgun (WGS) entry which is preliminary data.</text>
</comment>
<evidence type="ECO:0000313" key="3">
    <source>
        <dbReference type="Proteomes" id="UP000014975"/>
    </source>
</evidence>
<dbReference type="Gene3D" id="3.90.320.10">
    <property type="match status" value="1"/>
</dbReference>
<proteinExistence type="predicted"/>
<dbReference type="InterPro" id="IPR038726">
    <property type="entry name" value="PDDEXK_AddAB-type"/>
</dbReference>
<dbReference type="PATRIC" id="fig|1121439.3.peg.2326"/>
<dbReference type="SUPFAM" id="SSF52540">
    <property type="entry name" value="P-loop containing nucleoside triphosphate hydrolases"/>
    <property type="match status" value="1"/>
</dbReference>
<dbReference type="STRING" id="1121439.dsat_0957"/>
<keyword evidence="3" id="KW-1185">Reference proteome</keyword>
<dbReference type="InterPro" id="IPR011604">
    <property type="entry name" value="PDDEXK-like_dom_sf"/>
</dbReference>
<feature type="domain" description="PD-(D/E)XK endonuclease-like" evidence="1">
    <location>
        <begin position="681"/>
        <end position="840"/>
    </location>
</feature>
<name>S7UH94_9BACT</name>
<accession>S7UH94</accession>
<dbReference type="OrthoDB" id="9766257at2"/>
<protein>
    <recommendedName>
        <fullName evidence="1">PD-(D/E)XK endonuclease-like domain-containing protein</fullName>
    </recommendedName>
</protein>
<dbReference type="InterPro" id="IPR027417">
    <property type="entry name" value="P-loop_NTPase"/>
</dbReference>
<dbReference type="Pfam" id="PF12705">
    <property type="entry name" value="PDDEXK_1"/>
    <property type="match status" value="1"/>
</dbReference>
<dbReference type="RefSeq" id="WP_020887654.1">
    <property type="nucleotide sequence ID" value="NZ_ATHI01000028.1"/>
</dbReference>
<evidence type="ECO:0000259" key="1">
    <source>
        <dbReference type="Pfam" id="PF12705"/>
    </source>
</evidence>
<sequence length="967" mass="107721">MTAALPFEIIPWQEDFTASLAALLLREYESALADCRILFPHHRPARYLARHLAGLAGRPVAAPRMQTMTELMAELRGALAPEPLAVAGQLDRVALLLSAVQRLRDADKAFLPGLPLAPERFLPWGVRLAELMEELMRHGLPPKDLFLGEDDALPEAQALLGHLRAIYDAYVEALGEHGLTTPGNDCRIALSRLDDLPGLQGDAPLLAAGFHALTGAEDRLLNALWRRGAARILWHADPGVAHGDGHWSLQELVRWRERWGADAVLLEPAKPQTHAVPKVRFMEAYDRHSQLLALRRELERLPEDQAAAVVVPDTGLLPPVLHHLPERDCNISMGYPLARASLWQLVEIILALQEEARDETPRRYPWRRLAALARHPYLKMLGIEEDVRLRPVLRQWEKSLRQGGGFVDPRSFIPDYQALGLGDAAAALEALRRAVLSRCIDGFANVRTLSDLGRALAGLVDLLVTHGEGLWRDYLLDAECLCRLRDAVLPELMRSRLAETTLPAPVLFAILRQITALERVPFEPEPITGLQVVGMLETRLLHFGQVYLLDATEERLPGTPEHDPLLPDSLRALLGLPDIAARDSVAAATFFRLLAGAKEVVLLYRQGETKGVLDTAPVRSRFVEMLLWEEEKRRGRLIEPGEPPLERVTLPLSPIPRDVGAVAKTEAVREALWRRLLAHGLSATALDAYMRCPKSFFLRQVCRLTPPEEAVGDADPAALGDLVHRVLKDFLTPYLGQEVTLSELSGEELGERFALALKAEEFYAVMPYDARVILERTGRVRLGRFLARQPRATILALEEKLSLDVPHDGRIITVHGIIDRLDRREAGLVVADYKTGKPRTARTGLWEAPDLWGAVETWTPDSAVERDPLPRLAEMARSLQLPLYMTLCRKEHGEPPVDGLLIALGQDGKEISYFPAKFSMAARERVVTEQMPLLLGFLLRHLLETPVFSPYPGDICRYCDVRGPCGA</sequence>
<reference evidence="2 3" key="1">
    <citation type="journal article" date="2013" name="Genome Announc.">
        <title>Draft genome sequences for three mercury-methylating, sulfate-reducing bacteria.</title>
        <authorList>
            <person name="Brown S.D."/>
            <person name="Hurt R.A.Jr."/>
            <person name="Gilmour C.C."/>
            <person name="Elias D.A."/>
        </authorList>
    </citation>
    <scope>NUCLEOTIDE SEQUENCE [LARGE SCALE GENOMIC DNA]</scope>
    <source>
        <strain evidence="2 3">DSM 16529</strain>
    </source>
</reference>
<dbReference type="eggNOG" id="COG2887">
    <property type="taxonomic scope" value="Bacteria"/>
</dbReference>
<gene>
    <name evidence="2" type="ORF">dsat_0957</name>
</gene>
<organism evidence="2 3">
    <name type="scientific">Alkalidesulfovibrio alkalitolerans DSM 16529</name>
    <dbReference type="NCBI Taxonomy" id="1121439"/>
    <lineage>
        <taxon>Bacteria</taxon>
        <taxon>Pseudomonadati</taxon>
        <taxon>Thermodesulfobacteriota</taxon>
        <taxon>Desulfovibrionia</taxon>
        <taxon>Desulfovibrionales</taxon>
        <taxon>Desulfovibrionaceae</taxon>
        <taxon>Alkalidesulfovibrio</taxon>
    </lineage>
</organism>